<organism evidence="2 3">
    <name type="scientific">Pseudalkalibacillus berkeleyi</name>
    <dbReference type="NCBI Taxonomy" id="1069813"/>
    <lineage>
        <taxon>Bacteria</taxon>
        <taxon>Bacillati</taxon>
        <taxon>Bacillota</taxon>
        <taxon>Bacilli</taxon>
        <taxon>Bacillales</taxon>
        <taxon>Fictibacillaceae</taxon>
        <taxon>Pseudalkalibacillus</taxon>
    </lineage>
</organism>
<name>A0ABS9H568_9BACL</name>
<dbReference type="InterPro" id="IPR035168">
    <property type="entry name" value="DUF5317"/>
</dbReference>
<proteinExistence type="predicted"/>
<dbReference type="RefSeq" id="WP_236337045.1">
    <property type="nucleotide sequence ID" value="NZ_JAKIJS010000001.1"/>
</dbReference>
<evidence type="ECO:0000313" key="2">
    <source>
        <dbReference type="EMBL" id="MCF6138835.1"/>
    </source>
</evidence>
<protein>
    <submittedName>
        <fullName evidence="2">DUF5317 domain-containing protein</fullName>
    </submittedName>
</protein>
<feature type="transmembrane region" description="Helical" evidence="1">
    <location>
        <begin position="157"/>
        <end position="177"/>
    </location>
</feature>
<dbReference type="Pfam" id="PF17248">
    <property type="entry name" value="DUF5317"/>
    <property type="match status" value="1"/>
</dbReference>
<sequence length="199" mass="22305">MVFDGILLAILVGFLRKGNLKGFGDLHIKHGWVFPVLLLSQWVIFLLQNKYELLGTVSNYIFIGIYIVGLTLLWVNRKLGLGIWLILIGVLLNFVVMGANGGRMPVSLEAAGVLDPAYGQALQEGYYGKHTPLTEDTKFGFLGDVIPLPEFYPRDQVISIGDIIMNIGIFLFIQMLMVNKLQTRNRWSLLRKGGEEHVS</sequence>
<reference evidence="2 3" key="1">
    <citation type="submission" date="2022-01" db="EMBL/GenBank/DDBJ databases">
        <title>Alkalihalobacillus sp. EGI L200015, a novel bacterium isolated from a salt lake sediment.</title>
        <authorList>
            <person name="Gao L."/>
            <person name="Fang B.-Z."/>
            <person name="Li W.-J."/>
        </authorList>
    </citation>
    <scope>NUCLEOTIDE SEQUENCE [LARGE SCALE GENOMIC DNA]</scope>
    <source>
        <strain evidence="2 3">KCTC 12718</strain>
    </source>
</reference>
<evidence type="ECO:0000313" key="3">
    <source>
        <dbReference type="Proteomes" id="UP001649381"/>
    </source>
</evidence>
<keyword evidence="1" id="KW-0472">Membrane</keyword>
<dbReference type="EMBL" id="JAKIJS010000001">
    <property type="protein sequence ID" value="MCF6138835.1"/>
    <property type="molecule type" value="Genomic_DNA"/>
</dbReference>
<feature type="transmembrane region" description="Helical" evidence="1">
    <location>
        <begin position="59"/>
        <end position="75"/>
    </location>
</feature>
<evidence type="ECO:0000256" key="1">
    <source>
        <dbReference type="SAM" id="Phobius"/>
    </source>
</evidence>
<comment type="caution">
    <text evidence="2">The sequence shown here is derived from an EMBL/GenBank/DDBJ whole genome shotgun (WGS) entry which is preliminary data.</text>
</comment>
<keyword evidence="3" id="KW-1185">Reference proteome</keyword>
<keyword evidence="1" id="KW-0812">Transmembrane</keyword>
<gene>
    <name evidence="2" type="ORF">L2716_13945</name>
</gene>
<keyword evidence="1" id="KW-1133">Transmembrane helix</keyword>
<dbReference type="Proteomes" id="UP001649381">
    <property type="component" value="Unassembled WGS sequence"/>
</dbReference>
<feature type="transmembrane region" description="Helical" evidence="1">
    <location>
        <begin position="81"/>
        <end position="99"/>
    </location>
</feature>
<accession>A0ABS9H568</accession>